<gene>
    <name evidence="2" type="ORF">BDV37DRAFT_139617</name>
</gene>
<keyword evidence="1" id="KW-0812">Transmembrane</keyword>
<accession>A0A5N7DRK9</accession>
<evidence type="ECO:0000313" key="3">
    <source>
        <dbReference type="Proteomes" id="UP000325579"/>
    </source>
</evidence>
<feature type="transmembrane region" description="Helical" evidence="1">
    <location>
        <begin position="39"/>
        <end position="57"/>
    </location>
</feature>
<sequence>MRGDAIEARSTAHSGWHCYELSMEYTTSGGFVWNLERPLYFFFFFFFVVFVLCFFGSRKLRMKLREKGAQWWVVRGDAVLQKYDSCTLIHDRSVIQQPSCRSPLPLGRQHCVQGQIVN</sequence>
<protein>
    <submittedName>
        <fullName evidence="2">Uncharacterized protein</fullName>
    </submittedName>
</protein>
<proteinExistence type="predicted"/>
<organism evidence="2 3">
    <name type="scientific">Aspergillus pseudonomiae</name>
    <dbReference type="NCBI Taxonomy" id="1506151"/>
    <lineage>
        <taxon>Eukaryota</taxon>
        <taxon>Fungi</taxon>
        <taxon>Dikarya</taxon>
        <taxon>Ascomycota</taxon>
        <taxon>Pezizomycotina</taxon>
        <taxon>Eurotiomycetes</taxon>
        <taxon>Eurotiomycetidae</taxon>
        <taxon>Eurotiales</taxon>
        <taxon>Aspergillaceae</taxon>
        <taxon>Aspergillus</taxon>
        <taxon>Aspergillus subgen. Circumdati</taxon>
    </lineage>
</organism>
<reference evidence="2 3" key="1">
    <citation type="submission" date="2019-04" db="EMBL/GenBank/DDBJ databases">
        <authorList>
            <consortium name="DOE Joint Genome Institute"/>
            <person name="Mondo S."/>
            <person name="Kjaerbolling I."/>
            <person name="Vesth T."/>
            <person name="Frisvad J.C."/>
            <person name="Nybo J.L."/>
            <person name="Theobald S."/>
            <person name="Kildgaard S."/>
            <person name="Isbrandt T."/>
            <person name="Kuo A."/>
            <person name="Sato A."/>
            <person name="Lyhne E.K."/>
            <person name="Kogle M.E."/>
            <person name="Wiebenga A."/>
            <person name="Kun R.S."/>
            <person name="Lubbers R.J."/>
            <person name="Makela M.R."/>
            <person name="Barry K."/>
            <person name="Chovatia M."/>
            <person name="Clum A."/>
            <person name="Daum C."/>
            <person name="Haridas S."/>
            <person name="He G."/>
            <person name="LaButti K."/>
            <person name="Lipzen A."/>
            <person name="Riley R."/>
            <person name="Salamov A."/>
            <person name="Simmons B.A."/>
            <person name="Magnuson J.K."/>
            <person name="Henrissat B."/>
            <person name="Mortensen U.H."/>
            <person name="Larsen T.O."/>
            <person name="Devries R.P."/>
            <person name="Grigoriev I.V."/>
            <person name="Machida M."/>
            <person name="Baker S.E."/>
            <person name="Andersen M.R."/>
            <person name="Cantor M.N."/>
            <person name="Hua S.X."/>
        </authorList>
    </citation>
    <scope>NUCLEOTIDE SEQUENCE [LARGE SCALE GENOMIC DNA]</scope>
    <source>
        <strain evidence="2 3">CBS 119388</strain>
    </source>
</reference>
<dbReference type="RefSeq" id="XP_031946335.1">
    <property type="nucleotide sequence ID" value="XM_032078824.1"/>
</dbReference>
<dbReference type="AlphaFoldDB" id="A0A5N7DRK9"/>
<keyword evidence="1" id="KW-0472">Membrane</keyword>
<dbReference type="GeneID" id="43663515"/>
<keyword evidence="1" id="KW-1133">Transmembrane helix</keyword>
<keyword evidence="3" id="KW-1185">Reference proteome</keyword>
<dbReference type="EMBL" id="ML736741">
    <property type="protein sequence ID" value="KAE8409016.1"/>
    <property type="molecule type" value="Genomic_DNA"/>
</dbReference>
<name>A0A5N7DRK9_9EURO</name>
<evidence type="ECO:0000256" key="1">
    <source>
        <dbReference type="SAM" id="Phobius"/>
    </source>
</evidence>
<evidence type="ECO:0000313" key="2">
    <source>
        <dbReference type="EMBL" id="KAE8409016.1"/>
    </source>
</evidence>
<dbReference type="Proteomes" id="UP000325579">
    <property type="component" value="Unassembled WGS sequence"/>
</dbReference>